<keyword evidence="5" id="KW-1185">Reference proteome</keyword>
<keyword evidence="1" id="KW-0539">Nucleus</keyword>
<feature type="region of interest" description="Disordered" evidence="2">
    <location>
        <begin position="67"/>
        <end position="114"/>
    </location>
</feature>
<dbReference type="InterPro" id="IPR036910">
    <property type="entry name" value="HMG_box_dom_sf"/>
</dbReference>
<feature type="compositionally biased region" description="Basic and acidic residues" evidence="2">
    <location>
        <begin position="316"/>
        <end position="329"/>
    </location>
</feature>
<dbReference type="Gene3D" id="1.10.30.10">
    <property type="entry name" value="High mobility group box domain"/>
    <property type="match status" value="1"/>
</dbReference>
<evidence type="ECO:0000256" key="2">
    <source>
        <dbReference type="SAM" id="MobiDB-lite"/>
    </source>
</evidence>
<dbReference type="OrthoDB" id="1919336at2759"/>
<gene>
    <name evidence="4" type="ORF">C2G38_2188190</name>
</gene>
<accession>A0A397V5D6</accession>
<feature type="compositionally biased region" description="Basic and acidic residues" evidence="2">
    <location>
        <begin position="197"/>
        <end position="215"/>
    </location>
</feature>
<feature type="compositionally biased region" description="Polar residues" evidence="2">
    <location>
        <begin position="294"/>
        <end position="308"/>
    </location>
</feature>
<organism evidence="4 5">
    <name type="scientific">Gigaspora rosea</name>
    <dbReference type="NCBI Taxonomy" id="44941"/>
    <lineage>
        <taxon>Eukaryota</taxon>
        <taxon>Fungi</taxon>
        <taxon>Fungi incertae sedis</taxon>
        <taxon>Mucoromycota</taxon>
        <taxon>Glomeromycotina</taxon>
        <taxon>Glomeromycetes</taxon>
        <taxon>Diversisporales</taxon>
        <taxon>Gigasporaceae</taxon>
        <taxon>Gigaspora</taxon>
    </lineage>
</organism>
<dbReference type="STRING" id="44941.A0A397V5D6"/>
<feature type="domain" description="HMG box" evidence="3">
    <location>
        <begin position="110"/>
        <end position="178"/>
    </location>
</feature>
<dbReference type="InterPro" id="IPR009071">
    <property type="entry name" value="HMG_box_dom"/>
</dbReference>
<proteinExistence type="predicted"/>
<dbReference type="SUPFAM" id="SSF47095">
    <property type="entry name" value="HMG-box"/>
    <property type="match status" value="1"/>
</dbReference>
<feature type="compositionally biased region" description="Basic and acidic residues" evidence="2">
    <location>
        <begin position="343"/>
        <end position="356"/>
    </location>
</feature>
<feature type="compositionally biased region" description="Basic and acidic residues" evidence="2">
    <location>
        <begin position="274"/>
        <end position="288"/>
    </location>
</feature>
<dbReference type="Pfam" id="PF00505">
    <property type="entry name" value="HMG_box"/>
    <property type="match status" value="1"/>
</dbReference>
<name>A0A397V5D6_9GLOM</name>
<evidence type="ECO:0000259" key="3">
    <source>
        <dbReference type="PROSITE" id="PS50118"/>
    </source>
</evidence>
<keyword evidence="1" id="KW-0238">DNA-binding</keyword>
<dbReference type="AlphaFoldDB" id="A0A397V5D6"/>
<protein>
    <recommendedName>
        <fullName evidence="3">HMG box domain-containing protein</fullName>
    </recommendedName>
</protein>
<dbReference type="EMBL" id="QKWP01000628">
    <property type="protein sequence ID" value="RIB17131.1"/>
    <property type="molecule type" value="Genomic_DNA"/>
</dbReference>
<sequence length="388" mass="43523">MSKEAFIQRKNKFLSDGLETIALSLASIADNLLNVSTALSAQNEEELQRGNSATSLQEIINGRVKAIKETGGNASKGKSSQGEKSKLSQAEEGVDKQAPKRKRRNKRDGPAKPQNAFQFFCKKVYPVYKHEYPEEKYHGIVRIMGEQWRKMDDDAKRPYKDEFEEALSKWKSEFSNDQGKNEDQEVVNGEPDDDGIADDKSVSGDTNASDKDYKGSSKNGSDFSDDEKGTPISISQKKNIEISSDSSDDEYEDGSQEDELIATERNISSTNADAQKRKAFIDNKDTLSKRVKSSNDPVTMSENTNKESISPPKGSLTKERKEKKYKDTTQTKPVKHSSTKAKVNNDGKTDRKRSNSVDENVMDVEKVLVKKSNADFFFVFELSYIELK</sequence>
<reference evidence="4 5" key="1">
    <citation type="submission" date="2018-06" db="EMBL/GenBank/DDBJ databases">
        <title>Comparative genomics reveals the genomic features of Rhizophagus irregularis, R. cerebriforme, R. diaphanum and Gigaspora rosea, and their symbiotic lifestyle signature.</title>
        <authorList>
            <person name="Morin E."/>
            <person name="San Clemente H."/>
            <person name="Chen E.C.H."/>
            <person name="De La Providencia I."/>
            <person name="Hainaut M."/>
            <person name="Kuo A."/>
            <person name="Kohler A."/>
            <person name="Murat C."/>
            <person name="Tang N."/>
            <person name="Roy S."/>
            <person name="Loubradou J."/>
            <person name="Henrissat B."/>
            <person name="Grigoriev I.V."/>
            <person name="Corradi N."/>
            <person name="Roux C."/>
            <person name="Martin F.M."/>
        </authorList>
    </citation>
    <scope>NUCLEOTIDE SEQUENCE [LARGE SCALE GENOMIC DNA]</scope>
    <source>
        <strain evidence="4 5">DAOM 194757</strain>
    </source>
</reference>
<comment type="caution">
    <text evidence="4">The sequence shown here is derived from an EMBL/GenBank/DDBJ whole genome shotgun (WGS) entry which is preliminary data.</text>
</comment>
<feature type="compositionally biased region" description="Acidic residues" evidence="2">
    <location>
        <begin position="246"/>
        <end position="261"/>
    </location>
</feature>
<dbReference type="SMART" id="SM00398">
    <property type="entry name" value="HMG"/>
    <property type="match status" value="1"/>
</dbReference>
<evidence type="ECO:0000256" key="1">
    <source>
        <dbReference type="PROSITE-ProRule" id="PRU00267"/>
    </source>
</evidence>
<dbReference type="Proteomes" id="UP000266673">
    <property type="component" value="Unassembled WGS sequence"/>
</dbReference>
<dbReference type="PROSITE" id="PS50118">
    <property type="entry name" value="HMG_BOX_2"/>
    <property type="match status" value="1"/>
</dbReference>
<dbReference type="GO" id="GO:0003677">
    <property type="term" value="F:DNA binding"/>
    <property type="evidence" value="ECO:0007669"/>
    <property type="project" value="UniProtKB-UniRule"/>
</dbReference>
<feature type="compositionally biased region" description="Basic and acidic residues" evidence="2">
    <location>
        <begin position="170"/>
        <end position="183"/>
    </location>
</feature>
<evidence type="ECO:0000313" key="4">
    <source>
        <dbReference type="EMBL" id="RIB17131.1"/>
    </source>
</evidence>
<feature type="region of interest" description="Disordered" evidence="2">
    <location>
        <begin position="170"/>
        <end position="359"/>
    </location>
</feature>
<dbReference type="GO" id="GO:0005634">
    <property type="term" value="C:nucleus"/>
    <property type="evidence" value="ECO:0007669"/>
    <property type="project" value="UniProtKB-UniRule"/>
</dbReference>
<evidence type="ECO:0000313" key="5">
    <source>
        <dbReference type="Proteomes" id="UP000266673"/>
    </source>
</evidence>
<dbReference type="CDD" id="cd22012">
    <property type="entry name" value="HMG-box_ABF2_IXR1-like_rpt2"/>
    <property type="match status" value="1"/>
</dbReference>
<feature type="DNA-binding region" description="HMG box" evidence="1">
    <location>
        <begin position="110"/>
        <end position="178"/>
    </location>
</feature>